<sequence>MTRCAGARITVLDENFVDILLPSTPRVRRYNMDQHFNSRYGELLAENGLCFLVETFTEDGSTTILFDAGLTADVVLHNAHRLGVDLHEVEAVVLSHGHPDHFGGINGVLAAIGHPTPVFAHPDAFDPRMIVKPHTTLPMINIGLTREGIREAGGHLIEARGSVPLGPGLHTSGEMETVTDFEHEAPRGRLCVHDGGRVEADEINDHQVLGIDVEGHGLIVIDPCGHRGVISSIEHMRGLTGTDTLHGVLGGFHTGHPGISANRIDNTAKALAAYEPAFVAPMHCSGFPMKKAVADLLPDAFDIFTAGTVISVGDVPADTRTWR</sequence>
<dbReference type="InterPro" id="IPR052926">
    <property type="entry name" value="Metallo-beta-lactamase_dom"/>
</dbReference>
<dbReference type="InterPro" id="IPR036866">
    <property type="entry name" value="RibonucZ/Hydroxyglut_hydro"/>
</dbReference>
<reference evidence="2" key="1">
    <citation type="submission" date="2022-03" db="EMBL/GenBank/DDBJ databases">
        <title>Streptomyces 7R015 and 7R016 isolated from Barleria lupulina in Thailand.</title>
        <authorList>
            <person name="Kanchanasin P."/>
            <person name="Phongsopitanun W."/>
            <person name="Tanasupawat S."/>
        </authorList>
    </citation>
    <scope>NUCLEOTIDE SEQUENCE</scope>
    <source>
        <strain evidence="2">7R016</strain>
    </source>
</reference>
<organism evidence="2 3">
    <name type="scientific">Streptomyces spinosisporus</name>
    <dbReference type="NCBI Taxonomy" id="2927582"/>
    <lineage>
        <taxon>Bacteria</taxon>
        <taxon>Bacillati</taxon>
        <taxon>Actinomycetota</taxon>
        <taxon>Actinomycetes</taxon>
        <taxon>Kitasatosporales</taxon>
        <taxon>Streptomycetaceae</taxon>
        <taxon>Streptomyces</taxon>
    </lineage>
</organism>
<accession>A0ABS9XA23</accession>
<dbReference type="PANTHER" id="PTHR13754">
    <property type="entry name" value="METALLO-BETA-LACTAMASE SUPERFAMILY PROTEIN"/>
    <property type="match status" value="1"/>
</dbReference>
<protein>
    <submittedName>
        <fullName evidence="2">MBL fold metallo-hydrolase</fullName>
    </submittedName>
</protein>
<dbReference type="PANTHER" id="PTHR13754:SF18">
    <property type="entry name" value="7,8-DIHYDROPTERIN-6-METHYL-4-(BETA-D-RIBOFURANOSYL)-AMINOBENZENE-5'-PHOSPHATE SYNTHASE"/>
    <property type="match status" value="1"/>
</dbReference>
<dbReference type="InterPro" id="IPR041712">
    <property type="entry name" value="DHPS-like_MBL-fold"/>
</dbReference>
<dbReference type="Pfam" id="PF00753">
    <property type="entry name" value="Lactamase_B"/>
    <property type="match status" value="1"/>
</dbReference>
<dbReference type="Proteomes" id="UP001165270">
    <property type="component" value="Unassembled WGS sequence"/>
</dbReference>
<dbReference type="CDD" id="cd07713">
    <property type="entry name" value="DHPS-like_MBL-fold"/>
    <property type="match status" value="1"/>
</dbReference>
<dbReference type="Gene3D" id="3.60.15.10">
    <property type="entry name" value="Ribonuclease Z/Hydroxyacylglutathione hydrolase-like"/>
    <property type="match status" value="1"/>
</dbReference>
<evidence type="ECO:0000259" key="1">
    <source>
        <dbReference type="SMART" id="SM00849"/>
    </source>
</evidence>
<dbReference type="SMART" id="SM00849">
    <property type="entry name" value="Lactamase_B"/>
    <property type="match status" value="1"/>
</dbReference>
<dbReference type="EMBL" id="JALDAX010000001">
    <property type="protein sequence ID" value="MCI3238909.1"/>
    <property type="molecule type" value="Genomic_DNA"/>
</dbReference>
<evidence type="ECO:0000313" key="2">
    <source>
        <dbReference type="EMBL" id="MCI3238909.1"/>
    </source>
</evidence>
<dbReference type="RefSeq" id="WP_242708329.1">
    <property type="nucleotide sequence ID" value="NZ_JALDAX010000001.1"/>
</dbReference>
<proteinExistence type="predicted"/>
<comment type="caution">
    <text evidence="2">The sequence shown here is derived from an EMBL/GenBank/DDBJ whole genome shotgun (WGS) entry which is preliminary data.</text>
</comment>
<dbReference type="InterPro" id="IPR001279">
    <property type="entry name" value="Metallo-B-lactamas"/>
</dbReference>
<keyword evidence="3" id="KW-1185">Reference proteome</keyword>
<feature type="domain" description="Metallo-beta-lactamase" evidence="1">
    <location>
        <begin position="47"/>
        <end position="252"/>
    </location>
</feature>
<evidence type="ECO:0000313" key="3">
    <source>
        <dbReference type="Proteomes" id="UP001165270"/>
    </source>
</evidence>
<gene>
    <name evidence="2" type="ORF">MQN93_04135</name>
</gene>
<dbReference type="SUPFAM" id="SSF56281">
    <property type="entry name" value="Metallo-hydrolase/oxidoreductase"/>
    <property type="match status" value="1"/>
</dbReference>
<name>A0ABS9XA23_9ACTN</name>